<organism evidence="6 7">
    <name type="scientific">Vibrio crassostreae</name>
    <dbReference type="NCBI Taxonomy" id="246167"/>
    <lineage>
        <taxon>Bacteria</taxon>
        <taxon>Pseudomonadati</taxon>
        <taxon>Pseudomonadota</taxon>
        <taxon>Gammaproteobacteria</taxon>
        <taxon>Vibrionales</taxon>
        <taxon>Vibrionaceae</taxon>
        <taxon>Vibrio</taxon>
    </lineage>
</organism>
<dbReference type="Proteomes" id="UP000049077">
    <property type="component" value="Unassembled WGS sequence"/>
</dbReference>
<dbReference type="InterPro" id="IPR050389">
    <property type="entry name" value="LysR-type_TF"/>
</dbReference>
<dbReference type="InterPro" id="IPR036388">
    <property type="entry name" value="WH-like_DNA-bd_sf"/>
</dbReference>
<dbReference type="SUPFAM" id="SSF46785">
    <property type="entry name" value="Winged helix' DNA-binding domain"/>
    <property type="match status" value="1"/>
</dbReference>
<dbReference type="Gene3D" id="3.40.190.10">
    <property type="entry name" value="Periplasmic binding protein-like II"/>
    <property type="match status" value="2"/>
</dbReference>
<evidence type="ECO:0000313" key="7">
    <source>
        <dbReference type="Proteomes" id="UP000049077"/>
    </source>
</evidence>
<comment type="caution">
    <text evidence="6">The sequence shown here is derived from an EMBL/GenBank/DDBJ whole genome shotgun (WGS) entry which is preliminary data.</text>
</comment>
<keyword evidence="2" id="KW-0805">Transcription regulation</keyword>
<comment type="similarity">
    <text evidence="1">Belongs to the LysR transcriptional regulatory family.</text>
</comment>
<evidence type="ECO:0000313" key="6">
    <source>
        <dbReference type="EMBL" id="CDT01883.1"/>
    </source>
</evidence>
<sequence length="309" mass="34677">MAKDLFSSLDLNLLRTFLIVYQEKNTRKAAERLFVSQPAVSQALQKLRHHFSDDLFVKVHGGLQATAFGEQLANEVTPHLDGLKTAINSSSTFDPKDIDYPIKIALSPVVLACLSGSLYQNIKQQAPNCKLELISWTTSSSEDIQKGDVLLGVAYQLPYTSKEVYVQKLVDITARLFVRKDHPLQKSIVTPQDLAGYEIASLISPGWNDNFSQASLVLDAHSVPHSIGFRSEMVLAIVDVLLHSDMYMPHSNIFPINNYPNLRSIDIDIEDETKTVSVYSHIHTKNRKSPLLIWLNSIIQNTLHEQVNK</sequence>
<feature type="domain" description="HTH lysR-type" evidence="5">
    <location>
        <begin position="9"/>
        <end position="66"/>
    </location>
</feature>
<evidence type="ECO:0000256" key="2">
    <source>
        <dbReference type="ARBA" id="ARBA00023015"/>
    </source>
</evidence>
<name>A0ABM9QMV4_9VIBR</name>
<evidence type="ECO:0000256" key="4">
    <source>
        <dbReference type="ARBA" id="ARBA00023163"/>
    </source>
</evidence>
<keyword evidence="3" id="KW-0238">DNA-binding</keyword>
<dbReference type="EMBL" id="CCJX01000033">
    <property type="protein sequence ID" value="CDT01883.1"/>
    <property type="molecule type" value="Genomic_DNA"/>
</dbReference>
<dbReference type="Pfam" id="PF00126">
    <property type="entry name" value="HTH_1"/>
    <property type="match status" value="1"/>
</dbReference>
<dbReference type="InterPro" id="IPR005119">
    <property type="entry name" value="LysR_subst-bd"/>
</dbReference>
<dbReference type="PANTHER" id="PTHR30118:SF14">
    <property type="entry name" value="LYSR FAMILY TRANSCRIPTIONAL REGULATOR"/>
    <property type="match status" value="1"/>
</dbReference>
<dbReference type="InterPro" id="IPR000847">
    <property type="entry name" value="LysR_HTH_N"/>
</dbReference>
<evidence type="ECO:0000256" key="1">
    <source>
        <dbReference type="ARBA" id="ARBA00009437"/>
    </source>
</evidence>
<dbReference type="Gene3D" id="1.10.10.10">
    <property type="entry name" value="Winged helix-like DNA-binding domain superfamily/Winged helix DNA-binding domain"/>
    <property type="match status" value="1"/>
</dbReference>
<protein>
    <submittedName>
        <fullName evidence="6">Transcriptional regulator, LysR family</fullName>
    </submittedName>
</protein>
<dbReference type="PRINTS" id="PR00039">
    <property type="entry name" value="HTHLYSR"/>
</dbReference>
<dbReference type="RefSeq" id="WP_048658847.1">
    <property type="nucleotide sequence ID" value="NZ_CAWMAN010000028.1"/>
</dbReference>
<reference evidence="6 7" key="1">
    <citation type="submission" date="2014-06" db="EMBL/GenBank/DDBJ databases">
        <authorList>
            <person name="Le Roux F."/>
        </authorList>
    </citation>
    <scope>NUCLEOTIDE SEQUENCE [LARGE SCALE GENOMIC DNA]</scope>
    <source>
        <strain evidence="6 7">J5-4</strain>
    </source>
</reference>
<proteinExistence type="inferred from homology"/>
<gene>
    <name evidence="6" type="ORF">VCR4J5_1280025</name>
</gene>
<evidence type="ECO:0000259" key="5">
    <source>
        <dbReference type="PROSITE" id="PS50931"/>
    </source>
</evidence>
<evidence type="ECO:0000256" key="3">
    <source>
        <dbReference type="ARBA" id="ARBA00023125"/>
    </source>
</evidence>
<accession>A0ABM9QMV4</accession>
<keyword evidence="4" id="KW-0804">Transcription</keyword>
<dbReference type="Pfam" id="PF03466">
    <property type="entry name" value="LysR_substrate"/>
    <property type="match status" value="1"/>
</dbReference>
<dbReference type="SUPFAM" id="SSF53850">
    <property type="entry name" value="Periplasmic binding protein-like II"/>
    <property type="match status" value="1"/>
</dbReference>
<dbReference type="InterPro" id="IPR036390">
    <property type="entry name" value="WH_DNA-bd_sf"/>
</dbReference>
<dbReference type="PANTHER" id="PTHR30118">
    <property type="entry name" value="HTH-TYPE TRANSCRIPTIONAL REGULATOR LEUO-RELATED"/>
    <property type="match status" value="1"/>
</dbReference>
<dbReference type="PROSITE" id="PS50931">
    <property type="entry name" value="HTH_LYSR"/>
    <property type="match status" value="1"/>
</dbReference>
<keyword evidence="7" id="KW-1185">Reference proteome</keyword>